<name>A0A412FKP9_9FIRM</name>
<keyword evidence="3" id="KW-0012">Acyltransferase</keyword>
<reference evidence="3 4" key="1">
    <citation type="submission" date="2018-08" db="EMBL/GenBank/DDBJ databases">
        <title>A genome reference for cultivated species of the human gut microbiota.</title>
        <authorList>
            <person name="Zou Y."/>
            <person name="Xue W."/>
            <person name="Luo G."/>
        </authorList>
    </citation>
    <scope>NUCLEOTIDE SEQUENCE [LARGE SCALE GENOMIC DNA]</scope>
    <source>
        <strain evidence="3 4">AF24-4</strain>
    </source>
</reference>
<dbReference type="EMBL" id="QRUN01000008">
    <property type="protein sequence ID" value="RGR68739.1"/>
    <property type="molecule type" value="Genomic_DNA"/>
</dbReference>
<feature type="transmembrane region" description="Helical" evidence="1">
    <location>
        <begin position="319"/>
        <end position="339"/>
    </location>
</feature>
<feature type="domain" description="Acyltransferase 3" evidence="2">
    <location>
        <begin position="21"/>
        <end position="332"/>
    </location>
</feature>
<evidence type="ECO:0000259" key="2">
    <source>
        <dbReference type="Pfam" id="PF01757"/>
    </source>
</evidence>
<feature type="transmembrane region" description="Helical" evidence="1">
    <location>
        <begin position="21"/>
        <end position="41"/>
    </location>
</feature>
<feature type="transmembrane region" description="Helical" evidence="1">
    <location>
        <begin position="173"/>
        <end position="191"/>
    </location>
</feature>
<proteinExistence type="predicted"/>
<feature type="transmembrane region" description="Helical" evidence="1">
    <location>
        <begin position="257"/>
        <end position="276"/>
    </location>
</feature>
<evidence type="ECO:0000313" key="4">
    <source>
        <dbReference type="Proteomes" id="UP000285820"/>
    </source>
</evidence>
<organism evidence="3 4">
    <name type="scientific">Roseburia inulinivorans</name>
    <dbReference type="NCBI Taxonomy" id="360807"/>
    <lineage>
        <taxon>Bacteria</taxon>
        <taxon>Bacillati</taxon>
        <taxon>Bacillota</taxon>
        <taxon>Clostridia</taxon>
        <taxon>Lachnospirales</taxon>
        <taxon>Lachnospiraceae</taxon>
        <taxon>Roseburia</taxon>
    </lineage>
</organism>
<dbReference type="AlphaFoldDB" id="A0A412FKP9"/>
<comment type="caution">
    <text evidence="3">The sequence shown here is derived from an EMBL/GenBank/DDBJ whole genome shotgun (WGS) entry which is preliminary data.</text>
</comment>
<feature type="transmembrane region" description="Helical" evidence="1">
    <location>
        <begin position="53"/>
        <end position="71"/>
    </location>
</feature>
<accession>A0A412FKP9</accession>
<feature type="transmembrane region" description="Helical" evidence="1">
    <location>
        <begin position="149"/>
        <end position="166"/>
    </location>
</feature>
<dbReference type="InterPro" id="IPR002656">
    <property type="entry name" value="Acyl_transf_3_dom"/>
</dbReference>
<evidence type="ECO:0000313" key="3">
    <source>
        <dbReference type="EMBL" id="RGR68739.1"/>
    </source>
</evidence>
<gene>
    <name evidence="3" type="ORF">DWY29_07625</name>
</gene>
<feature type="transmembrane region" description="Helical" evidence="1">
    <location>
        <begin position="92"/>
        <end position="109"/>
    </location>
</feature>
<keyword evidence="1" id="KW-0812">Transmembrane</keyword>
<evidence type="ECO:0000256" key="1">
    <source>
        <dbReference type="SAM" id="Phobius"/>
    </source>
</evidence>
<dbReference type="GO" id="GO:0016747">
    <property type="term" value="F:acyltransferase activity, transferring groups other than amino-acyl groups"/>
    <property type="evidence" value="ECO:0007669"/>
    <property type="project" value="InterPro"/>
</dbReference>
<keyword evidence="1" id="KW-1133">Transmembrane helix</keyword>
<feature type="transmembrane region" description="Helical" evidence="1">
    <location>
        <begin position="288"/>
        <end position="307"/>
    </location>
</feature>
<protein>
    <submittedName>
        <fullName evidence="3">Acyltransferase</fullName>
    </submittedName>
</protein>
<keyword evidence="3" id="KW-0808">Transferase</keyword>
<keyword evidence="1" id="KW-0472">Membrane</keyword>
<feature type="transmembrane region" description="Helical" evidence="1">
    <location>
        <begin position="233"/>
        <end position="251"/>
    </location>
</feature>
<sequence>MRWKNLVDENNKLTFEGGRQNVELLRFIGMLLIMGHHLYHIGFVGSYICRNCWVWVDFYFILTGIFTYKHFSSIQDRENPGSEALIYTIHKFKRFFGYTVIAVLLQYIIDNVDYLFTGDIHSFIRSFIYAPYEILYLSSSGICSARVAPIWYLSAMLIVFPMMVYLMQKVPEFWKVFAFTFPILYFGHKGVNTDRAWPNDMARALACMALGTLAYLCAEFLAKQNVEKKIRKIILSGIEICSALFAIYVSVLNKDYINIMELLFFIICVLMISGVTYSSCIKGEVFKFLGKLSMPMFIFHWGIGSLANILTDNLKQRFLFYYIGTLLVAMLALGITRFLKQNEFRTGKKRTA</sequence>
<feature type="transmembrane region" description="Helical" evidence="1">
    <location>
        <begin position="203"/>
        <end position="221"/>
    </location>
</feature>
<dbReference type="Proteomes" id="UP000285820">
    <property type="component" value="Unassembled WGS sequence"/>
</dbReference>
<dbReference type="Pfam" id="PF01757">
    <property type="entry name" value="Acyl_transf_3"/>
    <property type="match status" value="1"/>
</dbReference>